<name>A0ABW3M6J4_9PSEU</name>
<comment type="caution">
    <text evidence="3">The sequence shown here is derived from an EMBL/GenBank/DDBJ whole genome shotgun (WGS) entry which is preliminary data.</text>
</comment>
<dbReference type="Gene3D" id="3.30.420.10">
    <property type="entry name" value="Ribonuclease H-like superfamily/Ribonuclease H"/>
    <property type="match status" value="1"/>
</dbReference>
<reference evidence="4" key="1">
    <citation type="journal article" date="2019" name="Int. J. Syst. Evol. Microbiol.">
        <title>The Global Catalogue of Microorganisms (GCM) 10K type strain sequencing project: providing services to taxonomists for standard genome sequencing and annotation.</title>
        <authorList>
            <consortium name="The Broad Institute Genomics Platform"/>
            <consortium name="The Broad Institute Genome Sequencing Center for Infectious Disease"/>
            <person name="Wu L."/>
            <person name="Ma J."/>
        </authorList>
    </citation>
    <scope>NUCLEOTIDE SEQUENCE [LARGE SCALE GENOMIC DNA]</scope>
    <source>
        <strain evidence="4">JCM 31486</strain>
    </source>
</reference>
<keyword evidence="4" id="KW-1185">Reference proteome</keyword>
<dbReference type="InterPro" id="IPR038717">
    <property type="entry name" value="Tc1-like_DDE_dom"/>
</dbReference>
<feature type="domain" description="Tc1-like transposase DDE" evidence="2">
    <location>
        <begin position="9"/>
        <end position="130"/>
    </location>
</feature>
<protein>
    <submittedName>
        <fullName evidence="3">Transposase</fullName>
    </submittedName>
</protein>
<evidence type="ECO:0000259" key="2">
    <source>
        <dbReference type="Pfam" id="PF13358"/>
    </source>
</evidence>
<dbReference type="Proteomes" id="UP001597045">
    <property type="component" value="Unassembled WGS sequence"/>
</dbReference>
<proteinExistence type="predicted"/>
<gene>
    <name evidence="3" type="ORF">ACFQ1S_06195</name>
</gene>
<feature type="region of interest" description="Disordered" evidence="1">
    <location>
        <begin position="178"/>
        <end position="214"/>
    </location>
</feature>
<organism evidence="3 4">
    <name type="scientific">Kibdelosporangium lantanae</name>
    <dbReference type="NCBI Taxonomy" id="1497396"/>
    <lineage>
        <taxon>Bacteria</taxon>
        <taxon>Bacillati</taxon>
        <taxon>Actinomycetota</taxon>
        <taxon>Actinomycetes</taxon>
        <taxon>Pseudonocardiales</taxon>
        <taxon>Pseudonocardiaceae</taxon>
        <taxon>Kibdelosporangium</taxon>
    </lineage>
</organism>
<dbReference type="EMBL" id="JBHTIS010000234">
    <property type="protein sequence ID" value="MFD1045209.1"/>
    <property type="molecule type" value="Genomic_DNA"/>
</dbReference>
<dbReference type="Pfam" id="PF13358">
    <property type="entry name" value="DDE_3"/>
    <property type="match status" value="1"/>
</dbReference>
<evidence type="ECO:0000313" key="3">
    <source>
        <dbReference type="EMBL" id="MFD1045209.1"/>
    </source>
</evidence>
<accession>A0ABW3M6J4</accession>
<feature type="compositionally biased region" description="Basic and acidic residues" evidence="1">
    <location>
        <begin position="194"/>
        <end position="203"/>
    </location>
</feature>
<sequence length="214" mass="23601">MIEHFPDRVFAFDEFGPLSIRPTGGACWAEQGRPDRVAATYHRTHGVTYFHGCYSIGDDTLWGVNHQRKGTTNTLAALKSIRAARPDGAPIYVILDNLSAHTGSVIRRWARRNKVRLCFTPTNASWANPIVRHRGRMSTAAFTEGGSTDVEGVVPGPVRSGLSPLWRASWVTARCEAQGDRPKDPCSIQGLQAGEDRTGESREPSLTPRHCHSR</sequence>
<evidence type="ECO:0000313" key="4">
    <source>
        <dbReference type="Proteomes" id="UP001597045"/>
    </source>
</evidence>
<dbReference type="InterPro" id="IPR036397">
    <property type="entry name" value="RNaseH_sf"/>
</dbReference>
<evidence type="ECO:0000256" key="1">
    <source>
        <dbReference type="SAM" id="MobiDB-lite"/>
    </source>
</evidence>